<name>A0ABM9NSY2_9FLAO</name>
<keyword evidence="2" id="KW-1185">Reference proteome</keyword>
<evidence type="ECO:0000313" key="1">
    <source>
        <dbReference type="EMBL" id="CAL2077771.1"/>
    </source>
</evidence>
<gene>
    <name evidence="1" type="ORF">T190607A01A_10585</name>
</gene>
<accession>A0ABM9NSY2</accession>
<sequence>MKTSLVTYFFAVILITSIALPTYLSLSEKACEYSLVLTDLEDDSEQTEKNNDTDVKIIHIYQEIIPYKHLKSKHSIVYLSSEYTTLSLKVDSPPPEFS</sequence>
<reference evidence="1 2" key="1">
    <citation type="submission" date="2024-05" db="EMBL/GenBank/DDBJ databases">
        <authorList>
            <person name="Duchaud E."/>
        </authorList>
    </citation>
    <scope>NUCLEOTIDE SEQUENCE [LARGE SCALE GENOMIC DNA]</scope>
    <source>
        <strain evidence="1">Ena-SAMPLE-TAB-13-05-2024-13:56:06:370-140302</strain>
    </source>
</reference>
<proteinExistence type="predicted"/>
<organism evidence="1 2">
    <name type="scientific">Tenacibaculum platacis</name>
    <dbReference type="NCBI Taxonomy" id="3137852"/>
    <lineage>
        <taxon>Bacteria</taxon>
        <taxon>Pseudomonadati</taxon>
        <taxon>Bacteroidota</taxon>
        <taxon>Flavobacteriia</taxon>
        <taxon>Flavobacteriales</taxon>
        <taxon>Flavobacteriaceae</taxon>
        <taxon>Tenacibaculum</taxon>
    </lineage>
</organism>
<dbReference type="Proteomes" id="UP001497416">
    <property type="component" value="Unassembled WGS sequence"/>
</dbReference>
<protein>
    <submittedName>
        <fullName evidence="1">Uncharacterized protein</fullName>
    </submittedName>
</protein>
<evidence type="ECO:0000313" key="2">
    <source>
        <dbReference type="Proteomes" id="UP001497416"/>
    </source>
</evidence>
<comment type="caution">
    <text evidence="1">The sequence shown here is derived from an EMBL/GenBank/DDBJ whole genome shotgun (WGS) entry which is preliminary data.</text>
</comment>
<dbReference type="RefSeq" id="WP_348710205.1">
    <property type="nucleotide sequence ID" value="NZ_CAXIXW010000011.1"/>
</dbReference>
<dbReference type="EMBL" id="CAXIXY010000003">
    <property type="protein sequence ID" value="CAL2077771.1"/>
    <property type="molecule type" value="Genomic_DNA"/>
</dbReference>